<name>A0AB34KCT0_PRYPA</name>
<keyword evidence="2" id="KW-1185">Reference proteome</keyword>
<comment type="caution">
    <text evidence="1">The sequence shown here is derived from an EMBL/GenBank/DDBJ whole genome shotgun (WGS) entry which is preliminary data.</text>
</comment>
<evidence type="ECO:0000313" key="2">
    <source>
        <dbReference type="Proteomes" id="UP001515480"/>
    </source>
</evidence>
<protein>
    <submittedName>
        <fullName evidence="1">Uncharacterized protein</fullName>
    </submittedName>
</protein>
<dbReference type="AlphaFoldDB" id="A0AB34KCT0"/>
<accession>A0AB34KCT0</accession>
<evidence type="ECO:0000313" key="1">
    <source>
        <dbReference type="EMBL" id="KAL1530801.1"/>
    </source>
</evidence>
<dbReference type="EMBL" id="JBGBPQ010000001">
    <property type="protein sequence ID" value="KAL1530801.1"/>
    <property type="molecule type" value="Genomic_DNA"/>
</dbReference>
<gene>
    <name evidence="1" type="ORF">AB1Y20_001697</name>
</gene>
<reference evidence="1 2" key="1">
    <citation type="journal article" date="2024" name="Science">
        <title>Giant polyketide synthase enzymes in the biosynthesis of giant marine polyether toxins.</title>
        <authorList>
            <person name="Fallon T.R."/>
            <person name="Shende V.V."/>
            <person name="Wierzbicki I.H."/>
            <person name="Pendleton A.L."/>
            <person name="Watervoot N.F."/>
            <person name="Auber R.P."/>
            <person name="Gonzalez D.J."/>
            <person name="Wisecaver J.H."/>
            <person name="Moore B.S."/>
        </authorList>
    </citation>
    <scope>NUCLEOTIDE SEQUENCE [LARGE SCALE GENOMIC DNA]</scope>
    <source>
        <strain evidence="1 2">12B1</strain>
    </source>
</reference>
<proteinExistence type="predicted"/>
<dbReference type="Proteomes" id="UP001515480">
    <property type="component" value="Unassembled WGS sequence"/>
</dbReference>
<sequence>MASASDVREQRVVVYEAYAELLKWAFRHKPPRFLSQRSVKAIGRTWGVQGMIHAWDSVAAWNHMRHVKRLVRAGPVRLDCCCLPSLCHAELLVRAVRWE</sequence>
<organism evidence="1 2">
    <name type="scientific">Prymnesium parvum</name>
    <name type="common">Toxic golden alga</name>
    <dbReference type="NCBI Taxonomy" id="97485"/>
    <lineage>
        <taxon>Eukaryota</taxon>
        <taxon>Haptista</taxon>
        <taxon>Haptophyta</taxon>
        <taxon>Prymnesiophyceae</taxon>
        <taxon>Prymnesiales</taxon>
        <taxon>Prymnesiaceae</taxon>
        <taxon>Prymnesium</taxon>
    </lineage>
</organism>